<feature type="domain" description="Metallo-beta-lactamase" evidence="1">
    <location>
        <begin position="73"/>
        <end position="242"/>
    </location>
</feature>
<keyword evidence="2" id="KW-0378">Hydrolase</keyword>
<dbReference type="Pfam" id="PF00753">
    <property type="entry name" value="Lactamase_B"/>
    <property type="match status" value="1"/>
</dbReference>
<dbReference type="SUPFAM" id="SSF56281">
    <property type="entry name" value="Metallo-hydrolase/oxidoreductase"/>
    <property type="match status" value="1"/>
</dbReference>
<evidence type="ECO:0000313" key="3">
    <source>
        <dbReference type="Proteomes" id="UP000315217"/>
    </source>
</evidence>
<sequence length="273" mass="30521">MNAFICITCGTQYPPSNTPPARCQVCEDERQYVNWQGQEWTAMDRLGTDHRNVLRDEEPGLTGIRTEPEFAIGQRALLVQTAQGNILWDSISYLDDATIEAVRRLGGISAITISHPHFYSSMVEWARAFDAPVRLHAANRAFVQRPDAAIEYWEGDTLALNSEVTLIRCGGHFPGSTVLHWAAGAGGRGVLLTGDTIYVVSDRRYASFMFSYPNLIPLPGSAIRGIVSAIEPFAFDRLYGGWFERVIRQDAKQAVTRSAQRYIRAIQERPQNT</sequence>
<dbReference type="SMART" id="SM00849">
    <property type="entry name" value="Lactamase_B"/>
    <property type="match status" value="1"/>
</dbReference>
<dbReference type="Proteomes" id="UP000315217">
    <property type="component" value="Unassembled WGS sequence"/>
</dbReference>
<accession>A0A537LGG8</accession>
<reference evidence="2 3" key="1">
    <citation type="journal article" date="2019" name="Nat. Microbiol.">
        <title>Mediterranean grassland soil C-N compound turnover is dependent on rainfall and depth, and is mediated by genomically divergent microorganisms.</title>
        <authorList>
            <person name="Diamond S."/>
            <person name="Andeer P.F."/>
            <person name="Li Z."/>
            <person name="Crits-Christoph A."/>
            <person name="Burstein D."/>
            <person name="Anantharaman K."/>
            <person name="Lane K.R."/>
            <person name="Thomas B.C."/>
            <person name="Pan C."/>
            <person name="Northen T.R."/>
            <person name="Banfield J.F."/>
        </authorList>
    </citation>
    <scope>NUCLEOTIDE SEQUENCE [LARGE SCALE GENOMIC DNA]</scope>
    <source>
        <strain evidence="2">NP_1</strain>
    </source>
</reference>
<dbReference type="GO" id="GO:0016787">
    <property type="term" value="F:hydrolase activity"/>
    <property type="evidence" value="ECO:0007669"/>
    <property type="project" value="UniProtKB-KW"/>
</dbReference>
<comment type="caution">
    <text evidence="2">The sequence shown here is derived from an EMBL/GenBank/DDBJ whole genome shotgun (WGS) entry which is preliminary data.</text>
</comment>
<evidence type="ECO:0000313" key="2">
    <source>
        <dbReference type="EMBL" id="TMJ07108.1"/>
    </source>
</evidence>
<dbReference type="Gene3D" id="3.60.15.10">
    <property type="entry name" value="Ribonuclease Z/Hydroxyacylglutathione hydrolase-like"/>
    <property type="match status" value="1"/>
</dbReference>
<organism evidence="2 3">
    <name type="scientific">Candidatus Segetimicrobium genomatis</name>
    <dbReference type="NCBI Taxonomy" id="2569760"/>
    <lineage>
        <taxon>Bacteria</taxon>
        <taxon>Bacillati</taxon>
        <taxon>Candidatus Sysuimicrobiota</taxon>
        <taxon>Candidatus Sysuimicrobiia</taxon>
        <taxon>Candidatus Sysuimicrobiales</taxon>
        <taxon>Candidatus Segetimicrobiaceae</taxon>
        <taxon>Candidatus Segetimicrobium</taxon>
    </lineage>
</organism>
<dbReference type="PANTHER" id="PTHR36839">
    <property type="entry name" value="METALLO-BETA-LACTAMASE FAMILY PROTEIN (AFU_ORTHOLOGUE AFUA_5G12770)"/>
    <property type="match status" value="1"/>
</dbReference>
<gene>
    <name evidence="2" type="ORF">E6G98_13835</name>
</gene>
<dbReference type="InterPro" id="IPR036866">
    <property type="entry name" value="RibonucZ/Hydroxyglut_hydro"/>
</dbReference>
<proteinExistence type="predicted"/>
<protein>
    <submittedName>
        <fullName evidence="2">MBL fold metallo-hydrolase</fullName>
    </submittedName>
</protein>
<name>A0A537LGG8_9BACT</name>
<evidence type="ECO:0000259" key="1">
    <source>
        <dbReference type="SMART" id="SM00849"/>
    </source>
</evidence>
<dbReference type="InterPro" id="IPR001279">
    <property type="entry name" value="Metallo-B-lactamas"/>
</dbReference>
<dbReference type="AlphaFoldDB" id="A0A537LGG8"/>
<dbReference type="EMBL" id="VBAI01000287">
    <property type="protein sequence ID" value="TMJ07108.1"/>
    <property type="molecule type" value="Genomic_DNA"/>
</dbReference>
<dbReference type="PANTHER" id="PTHR36839:SF1">
    <property type="entry name" value="METALLO-BETA-LACTAMASE FAMILY PROTEIN (AFU_ORTHOLOGUE AFUA_5G12770)"/>
    <property type="match status" value="1"/>
</dbReference>